<accession>A0AAV0UHM8</accession>
<reference evidence="3" key="1">
    <citation type="submission" date="2022-12" db="EMBL/GenBank/DDBJ databases">
        <authorList>
            <person name="Webb A."/>
        </authorList>
    </citation>
    <scope>NUCLEOTIDE SEQUENCE</scope>
    <source>
        <strain evidence="3">Hp1</strain>
    </source>
</reference>
<keyword evidence="4" id="KW-1185">Reference proteome</keyword>
<comment type="caution">
    <text evidence="3">The sequence shown here is derived from an EMBL/GenBank/DDBJ whole genome shotgun (WGS) entry which is preliminary data.</text>
</comment>
<protein>
    <recommendedName>
        <fullName evidence="5">RxLR effector candidate protein</fullName>
    </recommendedName>
</protein>
<evidence type="ECO:0008006" key="5">
    <source>
        <dbReference type="Google" id="ProtNLM"/>
    </source>
</evidence>
<evidence type="ECO:0000256" key="1">
    <source>
        <dbReference type="SAM" id="MobiDB-lite"/>
    </source>
</evidence>
<feature type="region of interest" description="Disordered" evidence="1">
    <location>
        <begin position="27"/>
        <end position="49"/>
    </location>
</feature>
<evidence type="ECO:0000313" key="3">
    <source>
        <dbReference type="EMBL" id="CAI5734289.1"/>
    </source>
</evidence>
<dbReference type="Proteomes" id="UP001162031">
    <property type="component" value="Unassembled WGS sequence"/>
</dbReference>
<evidence type="ECO:0000313" key="4">
    <source>
        <dbReference type="Proteomes" id="UP001162031"/>
    </source>
</evidence>
<dbReference type="AlphaFoldDB" id="A0AAV0UHM8"/>
<feature type="region of interest" description="Disordered" evidence="1">
    <location>
        <begin position="74"/>
        <end position="94"/>
    </location>
</feature>
<evidence type="ECO:0000256" key="2">
    <source>
        <dbReference type="SAM" id="SignalP"/>
    </source>
</evidence>
<sequence>MRMLCYLLTASSICTFGRAGSPIDGDSVIAPVSSSSPSPRPDKNTSDGHQLVHLYGKVGSADLSASVAQRPVGPSELVVGKTHSGHAKEERSTWSPAEPLLLAGQRFATFLRQLVRPVAPHEAEFVRLGLNKGDIDVDVLTQWLKGCIDNERYVDFKFPPSAIETMKKYKQDPKDVVKALLSVKTMVSKNDGPDNILRGLAHYYRSDPKVMQGAWLDLEAKPKELFDTLKLGEDDTLKNSLYRATMWFDYTALLRSNKEINVLSEEEAVKLLVGGRDVSAMNTYIQKAKTDGVEVKTLADALINLYRKRGP</sequence>
<dbReference type="EMBL" id="CANTFL010001216">
    <property type="protein sequence ID" value="CAI5734289.1"/>
    <property type="molecule type" value="Genomic_DNA"/>
</dbReference>
<feature type="signal peptide" evidence="2">
    <location>
        <begin position="1"/>
        <end position="19"/>
    </location>
</feature>
<feature type="chain" id="PRO_5044010029" description="RxLR effector candidate protein" evidence="2">
    <location>
        <begin position="20"/>
        <end position="311"/>
    </location>
</feature>
<organism evidence="3 4">
    <name type="scientific">Hyaloperonospora brassicae</name>
    <name type="common">Brassica downy mildew</name>
    <name type="synonym">Peronospora brassicae</name>
    <dbReference type="NCBI Taxonomy" id="162125"/>
    <lineage>
        <taxon>Eukaryota</taxon>
        <taxon>Sar</taxon>
        <taxon>Stramenopiles</taxon>
        <taxon>Oomycota</taxon>
        <taxon>Peronosporomycetes</taxon>
        <taxon>Peronosporales</taxon>
        <taxon>Peronosporaceae</taxon>
        <taxon>Hyaloperonospora</taxon>
    </lineage>
</organism>
<name>A0AAV0UHM8_HYABA</name>
<proteinExistence type="predicted"/>
<gene>
    <name evidence="3" type="ORF">HBR001_LOCUS6108</name>
</gene>
<keyword evidence="2" id="KW-0732">Signal</keyword>